<feature type="chain" id="PRO_5006914971" evidence="1">
    <location>
        <begin position="22"/>
        <end position="304"/>
    </location>
</feature>
<reference evidence="2 3" key="1">
    <citation type="submission" date="2015-11" db="EMBL/GenBank/DDBJ databases">
        <title>Genomic analysis of 38 Legionella species identifies large and diverse effector repertoires.</title>
        <authorList>
            <person name="Burstein D."/>
            <person name="Amaro F."/>
            <person name="Zusman T."/>
            <person name="Lifshitz Z."/>
            <person name="Cohen O."/>
            <person name="Gilbert J.A."/>
            <person name="Pupko T."/>
            <person name="Shuman H.A."/>
            <person name="Segal G."/>
        </authorList>
    </citation>
    <scope>NUCLEOTIDE SEQUENCE [LARGE SCALE GENOMIC DNA]</scope>
    <source>
        <strain evidence="2 3">ATCC 49505</strain>
    </source>
</reference>
<keyword evidence="3" id="KW-1185">Reference proteome</keyword>
<evidence type="ECO:0000256" key="1">
    <source>
        <dbReference type="SAM" id="SignalP"/>
    </source>
</evidence>
<protein>
    <submittedName>
        <fullName evidence="2">Major outer membrane protein</fullName>
    </submittedName>
</protein>
<organism evidence="2 3">
    <name type="scientific">Legionella londiniensis</name>
    <dbReference type="NCBI Taxonomy" id="45068"/>
    <lineage>
        <taxon>Bacteria</taxon>
        <taxon>Pseudomonadati</taxon>
        <taxon>Pseudomonadota</taxon>
        <taxon>Gammaproteobacteria</taxon>
        <taxon>Legionellales</taxon>
        <taxon>Legionellaceae</taxon>
        <taxon>Legionella</taxon>
    </lineage>
</organism>
<dbReference type="InterPro" id="IPR007825">
    <property type="entry name" value="Major_OMP_Legionella"/>
</dbReference>
<dbReference type="Proteomes" id="UP000054997">
    <property type="component" value="Unassembled WGS sequence"/>
</dbReference>
<evidence type="ECO:0000313" key="3">
    <source>
        <dbReference type="Proteomes" id="UP000054997"/>
    </source>
</evidence>
<dbReference type="PATRIC" id="fig|45068.5.peg.1047"/>
<dbReference type="RefSeq" id="WP_058528960.1">
    <property type="nucleotide sequence ID" value="NZ_CAAAHZ010000002.1"/>
</dbReference>
<accession>A0A0W0VP02</accession>
<dbReference type="AlphaFoldDB" id="A0A0W0VP02"/>
<dbReference type="Pfam" id="PF05150">
    <property type="entry name" value="Legionella_OMP"/>
    <property type="match status" value="1"/>
</dbReference>
<proteinExistence type="predicted"/>
<comment type="caution">
    <text evidence="2">The sequence shown here is derived from an EMBL/GenBank/DDBJ whole genome shotgun (WGS) entry which is preliminary data.</text>
</comment>
<name>A0A0W0VP02_9GAMM</name>
<gene>
    <name evidence="2" type="ORF">Llon_0969</name>
</gene>
<feature type="signal peptide" evidence="1">
    <location>
        <begin position="1"/>
        <end position="21"/>
    </location>
</feature>
<dbReference type="EMBL" id="LNYK01000014">
    <property type="protein sequence ID" value="KTD21804.1"/>
    <property type="molecule type" value="Genomic_DNA"/>
</dbReference>
<evidence type="ECO:0000313" key="2">
    <source>
        <dbReference type="EMBL" id="KTD21804.1"/>
    </source>
</evidence>
<sequence length="304" mass="33445">MNYLLRISALALLFSMGAAHSGTPGVICSALDVLVPCEITGWDFAAQALNLRAEYSNSQIFSSFTFPTVAELYDLPLESNWGFKVEGSHHFGMGNDITVSWYHYSKESNFKVNRTIQGIPVVLDIELEPKWDAVNAEFGQLVELGRRENIRFHAGAQFARISTDYYQTVTGFLITDRLQMKFNGFGPRLGADYEYGWQNGFKLYANGAAAILAGDSQFNTATTGIINLPAATARGIKTALVPEIEGKLGARLKYVIAQGDLFFDAGYLWQNYFGVQTAIVAGTGNGMDFSLHGPYLGVKYMGYV</sequence>
<keyword evidence="1" id="KW-0732">Signal</keyword>
<dbReference type="STRING" id="45068.Llon_0969"/>